<dbReference type="Pfam" id="PF02204">
    <property type="entry name" value="VPS9"/>
    <property type="match status" value="1"/>
</dbReference>
<organism evidence="16 17">
    <name type="scientific">Laodelphax striatellus</name>
    <name type="common">Small brown planthopper</name>
    <name type="synonym">Delphax striatella</name>
    <dbReference type="NCBI Taxonomy" id="195883"/>
    <lineage>
        <taxon>Eukaryota</taxon>
        <taxon>Metazoa</taxon>
        <taxon>Ecdysozoa</taxon>
        <taxon>Arthropoda</taxon>
        <taxon>Hexapoda</taxon>
        <taxon>Insecta</taxon>
        <taxon>Pterygota</taxon>
        <taxon>Neoptera</taxon>
        <taxon>Paraneoptera</taxon>
        <taxon>Hemiptera</taxon>
        <taxon>Auchenorrhyncha</taxon>
        <taxon>Fulgoroidea</taxon>
        <taxon>Delphacidae</taxon>
        <taxon>Criomorphinae</taxon>
        <taxon>Laodelphax</taxon>
    </lineage>
</organism>
<sequence length="1610" mass="181625">MEIVQEFSFGFKDELIFFDDLSLNDVREEEVIAVQDAELSEEADMDDDASKEGFTSNESQDLHSHLYEKSTLKPPECSICSKMFTTRSKLVKHYRIYHQENVQISDDGKRSWICSQCQKQFVSRQGWIVHQRSHSGERPFCCLTCGKAFIESRTLLKHQVTHQAVRPHTCSMCGHGFNQKVALLRHEKTHNQVQEFGCGFCPKTFLGRCSLQAHEKLHSGVKPFQCKYCSIAFHTVIALKEHKRVHMMKKPPTCLHCKKAFTNLDTLLEHMEIHTFSPDLQCPVCPLSFNMRITLRRHIRVHVSWGNVRFCDLCQLVFHSQQETIVHFDKHIKVGTRNLGGKNVGEFGLAIKDPHKNMSSSFSKVEFEEDRYKSRKKYEGDNGINKEDSNIRFEDCNRDITGDVMDDLEENIIILENNFQDSQIYCTDNIMEVPGEILDNSVRNDCRKASEENTTGTDMNASDCRKYVTSFKDCTTKVPSTKNSVIDLEKYRYKIEEDGNMQDKSVKNEVNDSLIHTHNIVGTKENRNSENEWKNNSNSSRNNLYYAFNVVKEHNYSDQSMNNVERVEELEQKCKVFKETCSYSSLEDGFREEREQRAMKGASVGDKYGGMVQESMGEMNGIVFQDNSNYGKINMGLVEDGSEHGSMEGARNEIGVGVVQKSMGDSKGMASQDSNSKQKSMGFVEDCCEARPMEGTRVGEIKQKTVGESDCFQDTTYIQNNPGFSGLEALCDVAVSAAKELNQELSGEKESPKNKTSPMPRLNGIRFFCKSCNRTYPSTVDFRKHKCSLSSVKNRWASVGENSRKFVCKECSRSFRSKNGLQIHERSHTGERPYACRWCEKAFGDSGTRHKHERIHTGERPFQCNHCPRAFNQRAALRAHQVTHEVCLRRSHTCKLCPSSFSYSANLRRHVLACHRDYNAVSCPLCKSPKTLHYDTFSFEEHVKTAHWTTGDELKCLICDQKEFDQNVYCNMYSSKKVTHRLNQADLKCKNYPCEYYGNIEWGGYCSKCHRDYVQSKRQKNSSAAILTALKEATNRETPTSSEKNLLQKSPLAGFAKFEEKKRQRTDKRSKLLKFGGFRKSSNAKDGSRGEQFDFGPETAEVERLGPITCNCLRRRAVTWSSTCTSTCTRSTASLRCGRHGCRDDLSERAQNFYQMFNKRMDASATYAAINQDTKEQLLDYMEKCAMTCLYQQLFCPASTNDEEKDLSIQKRLIYELWINAKHIDCGIDETNLEVQDLVYTSITELLGMDSAKAPQDKLACVVRCCRNIFTLLKNFVGGPASADDFLPALIFVVLKANPARLKSNINYITRFCNASRLMSGEGGYCFTNLCCAVSFIENMVAESLDMSEEEFEHYMSGEAVSSSTWESALIMCEGMHLMKENMAIFGELRITYDSLMKEAGDLKGQLETFRDTITKQVDNVIAQTPLVLKPKKTPTEIDAEDPNIAELPPPMVPEKVPVLASKQPTIPADTAPTTQTSPSPAPATLASAHQLMSGLSPSGFIGGHSLTIPDTSALTAVNYDIDLSDISADNSQADELITDLNTSGMHSMETASLQSLDLTTYHPTASPVNKPNFNSGSHLLDSPGAAGSPLATELSLPSPLKPQPSVEFQ</sequence>
<evidence type="ECO:0000259" key="13">
    <source>
        <dbReference type="PROSITE" id="PS50157"/>
    </source>
</evidence>
<keyword evidence="10" id="KW-0539">Nucleus</keyword>
<dbReference type="Gene3D" id="1.20.5.4770">
    <property type="match status" value="1"/>
</dbReference>
<dbReference type="PROSITE" id="PS00028">
    <property type="entry name" value="ZINC_FINGER_C2H2_1"/>
    <property type="match status" value="12"/>
</dbReference>
<keyword evidence="6 11" id="KW-0863">Zinc-finger</keyword>
<keyword evidence="5" id="KW-0677">Repeat</keyword>
<dbReference type="EMBL" id="QKKF02036993">
    <property type="protein sequence ID" value="RZF32488.1"/>
    <property type="molecule type" value="Genomic_DNA"/>
</dbReference>
<evidence type="ECO:0000256" key="7">
    <source>
        <dbReference type="ARBA" id="ARBA00022833"/>
    </source>
</evidence>
<dbReference type="InterPro" id="IPR050331">
    <property type="entry name" value="Zinc_finger"/>
</dbReference>
<dbReference type="InterPro" id="IPR013087">
    <property type="entry name" value="Znf_C2H2_type"/>
</dbReference>
<feature type="compositionally biased region" description="Polar residues" evidence="12">
    <location>
        <begin position="1568"/>
        <end position="1578"/>
    </location>
</feature>
<dbReference type="Pfam" id="PF18151">
    <property type="entry name" value="DUF5601"/>
    <property type="match status" value="1"/>
</dbReference>
<feature type="domain" description="C2H2-type" evidence="13">
    <location>
        <begin position="140"/>
        <end position="167"/>
    </location>
</feature>
<feature type="domain" description="C2H2-type" evidence="13">
    <location>
        <begin position="806"/>
        <end position="833"/>
    </location>
</feature>
<evidence type="ECO:0000256" key="12">
    <source>
        <dbReference type="SAM" id="MobiDB-lite"/>
    </source>
</evidence>
<evidence type="ECO:0000256" key="9">
    <source>
        <dbReference type="ARBA" id="ARBA00023163"/>
    </source>
</evidence>
<keyword evidence="17" id="KW-1185">Reference proteome</keyword>
<feature type="domain" description="C2H2-type" evidence="13">
    <location>
        <begin position="280"/>
        <end position="302"/>
    </location>
</feature>
<comment type="subcellular location">
    <subcellularLocation>
        <location evidence="2">Nucleus</location>
    </subcellularLocation>
</comment>
<dbReference type="PANTHER" id="PTHR16515:SF66">
    <property type="entry name" value="C2H2-TYPE DOMAIN-CONTAINING PROTEIN"/>
    <property type="match status" value="1"/>
</dbReference>
<feature type="region of interest" description="Disordered" evidence="12">
    <location>
        <begin position="37"/>
        <end position="59"/>
    </location>
</feature>
<evidence type="ECO:0000256" key="2">
    <source>
        <dbReference type="ARBA" id="ARBA00004123"/>
    </source>
</evidence>
<dbReference type="FunFam" id="3.30.160.60:FF:002349">
    <property type="entry name" value="Zinc finger and BTB domain-containing 40"/>
    <property type="match status" value="1"/>
</dbReference>
<evidence type="ECO:0000256" key="3">
    <source>
        <dbReference type="ARBA" id="ARBA00006991"/>
    </source>
</evidence>
<feature type="compositionally biased region" description="Acidic residues" evidence="12">
    <location>
        <begin position="38"/>
        <end position="49"/>
    </location>
</feature>
<dbReference type="GO" id="GO:0005634">
    <property type="term" value="C:nucleus"/>
    <property type="evidence" value="ECO:0007669"/>
    <property type="project" value="UniProtKB-SubCell"/>
</dbReference>
<dbReference type="SUPFAM" id="SSF57667">
    <property type="entry name" value="beta-beta-alpha zinc fingers"/>
    <property type="match status" value="7"/>
</dbReference>
<dbReference type="SMR" id="A0A482WG90"/>
<evidence type="ECO:0000256" key="10">
    <source>
        <dbReference type="ARBA" id="ARBA00023242"/>
    </source>
</evidence>
<name>A0A482WG90_LAOST</name>
<gene>
    <name evidence="16" type="ORF">LSTR_LSTR012226</name>
</gene>
<evidence type="ECO:0000256" key="8">
    <source>
        <dbReference type="ARBA" id="ARBA00023015"/>
    </source>
</evidence>
<evidence type="ECO:0000313" key="17">
    <source>
        <dbReference type="Proteomes" id="UP000291343"/>
    </source>
</evidence>
<reference evidence="16 17" key="1">
    <citation type="journal article" date="2017" name="Gigascience">
        <title>Genome sequence of the small brown planthopper, Laodelphax striatellus.</title>
        <authorList>
            <person name="Zhu J."/>
            <person name="Jiang F."/>
            <person name="Wang X."/>
            <person name="Yang P."/>
            <person name="Bao Y."/>
            <person name="Zhao W."/>
            <person name="Wang W."/>
            <person name="Lu H."/>
            <person name="Wang Q."/>
            <person name="Cui N."/>
            <person name="Li J."/>
            <person name="Chen X."/>
            <person name="Luo L."/>
            <person name="Yu J."/>
            <person name="Kang L."/>
            <person name="Cui F."/>
        </authorList>
    </citation>
    <scope>NUCLEOTIDE SEQUENCE [LARGE SCALE GENOMIC DNA]</scope>
    <source>
        <strain evidence="16">Lst14</strain>
    </source>
</reference>
<evidence type="ECO:0000313" key="16">
    <source>
        <dbReference type="EMBL" id="RZF32488.1"/>
    </source>
</evidence>
<comment type="caution">
    <text evidence="16">The sequence shown here is derived from an EMBL/GenBank/DDBJ whole genome shotgun (WGS) entry which is preliminary data.</text>
</comment>
<keyword evidence="7" id="KW-0862">Zinc</keyword>
<proteinExistence type="inferred from homology"/>
<dbReference type="FunFam" id="3.30.160.60:FF:002343">
    <property type="entry name" value="Zinc finger protein 33A"/>
    <property type="match status" value="2"/>
</dbReference>
<dbReference type="PROSITE" id="PS51036">
    <property type="entry name" value="ZF_A20"/>
    <property type="match status" value="1"/>
</dbReference>
<evidence type="ECO:0000256" key="5">
    <source>
        <dbReference type="ARBA" id="ARBA00022737"/>
    </source>
</evidence>
<dbReference type="Gene3D" id="3.30.160.60">
    <property type="entry name" value="Classic Zinc Finger"/>
    <property type="match status" value="10"/>
</dbReference>
<dbReference type="PROSITE" id="PS51205">
    <property type="entry name" value="VPS9"/>
    <property type="match status" value="1"/>
</dbReference>
<dbReference type="GO" id="GO:0003677">
    <property type="term" value="F:DNA binding"/>
    <property type="evidence" value="ECO:0007669"/>
    <property type="project" value="InterPro"/>
</dbReference>
<dbReference type="InParanoid" id="A0A482WG90"/>
<dbReference type="OrthoDB" id="300289at2759"/>
<feature type="region of interest" description="Disordered" evidence="12">
    <location>
        <begin position="1568"/>
        <end position="1610"/>
    </location>
</feature>
<feature type="non-terminal residue" evidence="16">
    <location>
        <position position="1610"/>
    </location>
</feature>
<feature type="domain" description="C2H2-type" evidence="13">
    <location>
        <begin position="892"/>
        <end position="920"/>
    </location>
</feature>
<dbReference type="SMART" id="SM00355">
    <property type="entry name" value="ZnF_C2H2"/>
    <property type="match status" value="15"/>
</dbReference>
<dbReference type="SUPFAM" id="SSF109993">
    <property type="entry name" value="VPS9 domain"/>
    <property type="match status" value="1"/>
</dbReference>
<dbReference type="InterPro" id="IPR002653">
    <property type="entry name" value="Znf_A20"/>
</dbReference>
<keyword evidence="9" id="KW-0804">Transcription</keyword>
<feature type="domain" description="C2H2-type" evidence="13">
    <location>
        <begin position="112"/>
        <end position="139"/>
    </location>
</feature>
<dbReference type="InterPro" id="IPR041545">
    <property type="entry name" value="DUF5601"/>
</dbReference>
<feature type="domain" description="C2H2-type" evidence="13">
    <location>
        <begin position="862"/>
        <end position="884"/>
    </location>
</feature>
<evidence type="ECO:0000256" key="1">
    <source>
        <dbReference type="ARBA" id="ARBA00003767"/>
    </source>
</evidence>
<dbReference type="GO" id="GO:0006355">
    <property type="term" value="P:regulation of DNA-templated transcription"/>
    <property type="evidence" value="ECO:0007669"/>
    <property type="project" value="UniProtKB-ARBA"/>
</dbReference>
<dbReference type="SMART" id="SM00259">
    <property type="entry name" value="ZnF_A20"/>
    <property type="match status" value="1"/>
</dbReference>
<dbReference type="FunFam" id="3.30.160.60:FF:000446">
    <property type="entry name" value="Zinc finger protein"/>
    <property type="match status" value="2"/>
</dbReference>
<dbReference type="InterPro" id="IPR003123">
    <property type="entry name" value="VPS9"/>
</dbReference>
<dbReference type="InterPro" id="IPR037191">
    <property type="entry name" value="VPS9_dom_sf"/>
</dbReference>
<feature type="domain" description="C2H2-type" evidence="13">
    <location>
        <begin position="75"/>
        <end position="103"/>
    </location>
</feature>
<feature type="domain" description="C2H2-type" evidence="13">
    <location>
        <begin position="252"/>
        <end position="279"/>
    </location>
</feature>
<feature type="domain" description="C2H2-type" evidence="13">
    <location>
        <begin position="196"/>
        <end position="223"/>
    </location>
</feature>
<keyword evidence="4" id="KW-0479">Metal-binding</keyword>
<keyword evidence="8" id="KW-0805">Transcription regulation</keyword>
<feature type="domain" description="A20-type" evidence="14">
    <location>
        <begin position="983"/>
        <end position="1018"/>
    </location>
</feature>
<evidence type="ECO:0000259" key="14">
    <source>
        <dbReference type="PROSITE" id="PS51036"/>
    </source>
</evidence>
<dbReference type="SMART" id="SM00167">
    <property type="entry name" value="VPS9"/>
    <property type="match status" value="1"/>
</dbReference>
<dbReference type="Gene3D" id="1.10.246.120">
    <property type="match status" value="1"/>
</dbReference>
<dbReference type="Proteomes" id="UP000291343">
    <property type="component" value="Unassembled WGS sequence"/>
</dbReference>
<dbReference type="PROSITE" id="PS50157">
    <property type="entry name" value="ZINC_FINGER_C2H2_2"/>
    <property type="match status" value="12"/>
</dbReference>
<evidence type="ECO:0000256" key="6">
    <source>
        <dbReference type="ARBA" id="ARBA00022771"/>
    </source>
</evidence>
<feature type="region of interest" description="Disordered" evidence="12">
    <location>
        <begin position="1465"/>
        <end position="1485"/>
    </location>
</feature>
<feature type="region of interest" description="Disordered" evidence="12">
    <location>
        <begin position="1433"/>
        <end position="1452"/>
    </location>
</feature>
<accession>A0A482WG90</accession>
<dbReference type="Pfam" id="PF00096">
    <property type="entry name" value="zf-C2H2"/>
    <property type="match status" value="5"/>
</dbReference>
<protein>
    <submittedName>
        <fullName evidence="16">Uncharacterized protein</fullName>
    </submittedName>
</protein>
<feature type="domain" description="VPS9" evidence="15">
    <location>
        <begin position="1203"/>
        <end position="1346"/>
    </location>
</feature>
<feature type="compositionally biased region" description="Low complexity" evidence="12">
    <location>
        <begin position="1468"/>
        <end position="1485"/>
    </location>
</feature>
<comment type="similarity">
    <text evidence="3">Belongs to the krueppel C2H2-type zinc-finger protein family.</text>
</comment>
<dbReference type="InterPro" id="IPR036236">
    <property type="entry name" value="Znf_C2H2_sf"/>
</dbReference>
<dbReference type="Pfam" id="PF01754">
    <property type="entry name" value="zf-A20"/>
    <property type="match status" value="1"/>
</dbReference>
<evidence type="ECO:0000256" key="4">
    <source>
        <dbReference type="ARBA" id="ARBA00022723"/>
    </source>
</evidence>
<dbReference type="FunFam" id="3.30.160.60:FF:000060">
    <property type="entry name" value="zinc finger protein 436"/>
    <property type="match status" value="1"/>
</dbReference>
<comment type="function">
    <text evidence="1">May be involved in transcriptional regulation.</text>
</comment>
<evidence type="ECO:0000256" key="11">
    <source>
        <dbReference type="PROSITE-ProRule" id="PRU00042"/>
    </source>
</evidence>
<evidence type="ECO:0000259" key="15">
    <source>
        <dbReference type="PROSITE" id="PS51205"/>
    </source>
</evidence>
<dbReference type="STRING" id="195883.A0A482WG90"/>
<feature type="domain" description="C2H2-type" evidence="13">
    <location>
        <begin position="224"/>
        <end position="251"/>
    </location>
</feature>
<dbReference type="SUPFAM" id="SSF57716">
    <property type="entry name" value="Glucocorticoid receptor-like (DNA-binding domain)"/>
    <property type="match status" value="1"/>
</dbReference>
<feature type="domain" description="C2H2-type" evidence="13">
    <location>
        <begin position="834"/>
        <end position="861"/>
    </location>
</feature>
<dbReference type="GO" id="GO:0008270">
    <property type="term" value="F:zinc ion binding"/>
    <property type="evidence" value="ECO:0007669"/>
    <property type="project" value="UniProtKB-KW"/>
</dbReference>
<feature type="domain" description="C2H2-type" evidence="13">
    <location>
        <begin position="168"/>
        <end position="195"/>
    </location>
</feature>
<dbReference type="PANTHER" id="PTHR16515">
    <property type="entry name" value="PR DOMAIN ZINC FINGER PROTEIN"/>
    <property type="match status" value="1"/>
</dbReference>
<dbReference type="Gene3D" id="1.20.1050.80">
    <property type="entry name" value="VPS9 domain"/>
    <property type="match status" value="1"/>
</dbReference>